<accession>A0A8S3JWZ3</accession>
<evidence type="ECO:0000313" key="2">
    <source>
        <dbReference type="Proteomes" id="UP000676336"/>
    </source>
</evidence>
<reference evidence="1" key="1">
    <citation type="submission" date="2021-02" db="EMBL/GenBank/DDBJ databases">
        <authorList>
            <person name="Nowell W R."/>
        </authorList>
    </citation>
    <scope>NUCLEOTIDE SEQUENCE</scope>
</reference>
<dbReference type="Proteomes" id="UP000676336">
    <property type="component" value="Unassembled WGS sequence"/>
</dbReference>
<protein>
    <submittedName>
        <fullName evidence="1">Uncharacterized protein</fullName>
    </submittedName>
</protein>
<dbReference type="EMBL" id="CAJOBI010351502">
    <property type="protein sequence ID" value="CAF5221492.1"/>
    <property type="molecule type" value="Genomic_DNA"/>
</dbReference>
<gene>
    <name evidence="1" type="ORF">SMN809_LOCUS82386</name>
</gene>
<name>A0A8S3JWZ3_9BILA</name>
<feature type="non-terminal residue" evidence="1">
    <location>
        <position position="18"/>
    </location>
</feature>
<evidence type="ECO:0000313" key="1">
    <source>
        <dbReference type="EMBL" id="CAF5221492.1"/>
    </source>
</evidence>
<sequence>MRHNSSSFSESGHPRNIP</sequence>
<comment type="caution">
    <text evidence="1">The sequence shown here is derived from an EMBL/GenBank/DDBJ whole genome shotgun (WGS) entry which is preliminary data.</text>
</comment>
<organism evidence="1 2">
    <name type="scientific">Rotaria magnacalcarata</name>
    <dbReference type="NCBI Taxonomy" id="392030"/>
    <lineage>
        <taxon>Eukaryota</taxon>
        <taxon>Metazoa</taxon>
        <taxon>Spiralia</taxon>
        <taxon>Gnathifera</taxon>
        <taxon>Rotifera</taxon>
        <taxon>Eurotatoria</taxon>
        <taxon>Bdelloidea</taxon>
        <taxon>Philodinida</taxon>
        <taxon>Philodinidae</taxon>
        <taxon>Rotaria</taxon>
    </lineage>
</organism>
<dbReference type="AlphaFoldDB" id="A0A8S3JWZ3"/>
<proteinExistence type="predicted"/>